<dbReference type="EMBL" id="FTPS01000001">
    <property type="protein sequence ID" value="SIT76177.1"/>
    <property type="molecule type" value="Genomic_DNA"/>
</dbReference>
<gene>
    <name evidence="1" type="ORF">SAMN05421849_0460</name>
</gene>
<dbReference type="AlphaFoldDB" id="A0A1R3WE27"/>
<organism evidence="1 2">
    <name type="scientific">Pontibaca methylaminivorans</name>
    <dbReference type="NCBI Taxonomy" id="515897"/>
    <lineage>
        <taxon>Bacteria</taxon>
        <taxon>Pseudomonadati</taxon>
        <taxon>Pseudomonadota</taxon>
        <taxon>Alphaproteobacteria</taxon>
        <taxon>Rhodobacterales</taxon>
        <taxon>Roseobacteraceae</taxon>
        <taxon>Pontibaca</taxon>
    </lineage>
</organism>
<keyword evidence="2" id="KW-1185">Reference proteome</keyword>
<dbReference type="STRING" id="515897.SAMN05421849_0460"/>
<accession>A0A1R3WE27</accession>
<proteinExistence type="predicted"/>
<evidence type="ECO:0000313" key="2">
    <source>
        <dbReference type="Proteomes" id="UP000192455"/>
    </source>
</evidence>
<dbReference type="RefSeq" id="WP_076646900.1">
    <property type="nucleotide sequence ID" value="NZ_FTPS01000001.1"/>
</dbReference>
<evidence type="ECO:0000313" key="1">
    <source>
        <dbReference type="EMBL" id="SIT76177.1"/>
    </source>
</evidence>
<sequence length="64" mass="7040">MNRLVTMILRIALRRLVSSGVNHGIRAAASRGGRAAANDVTRGRAGGAFGNQRRTMRLLRLLRR</sequence>
<reference evidence="1 2" key="1">
    <citation type="submission" date="2017-01" db="EMBL/GenBank/DDBJ databases">
        <authorList>
            <person name="Mah S.A."/>
            <person name="Swanson W.J."/>
            <person name="Moy G.W."/>
            <person name="Vacquier V.D."/>
        </authorList>
    </citation>
    <scope>NUCLEOTIDE SEQUENCE [LARGE SCALE GENOMIC DNA]</scope>
    <source>
        <strain evidence="1 2">DSM 21219</strain>
    </source>
</reference>
<protein>
    <submittedName>
        <fullName evidence="1">Uncharacterized protein</fullName>
    </submittedName>
</protein>
<name>A0A1R3WE27_9RHOB</name>
<dbReference type="Proteomes" id="UP000192455">
    <property type="component" value="Unassembled WGS sequence"/>
</dbReference>